<dbReference type="PANTHER" id="PTHR39336:SF1">
    <property type="entry name" value="PYRIDOXAMINE PHOSPHATE OXIDASE FAMILY PROTEIN (AFU_ORTHOLOGUE AFUA_6G11440)"/>
    <property type="match status" value="1"/>
</dbReference>
<dbReference type="PANTHER" id="PTHR39336">
    <property type="entry name" value="PYRIDOXAMINE PHOSPHATE OXIDASE FAMILY PROTEIN (AFU_ORTHOLOGUE AFUA_6G11440)"/>
    <property type="match status" value="1"/>
</dbReference>
<dbReference type="InterPro" id="IPR012349">
    <property type="entry name" value="Split_barrel_FMN-bd"/>
</dbReference>
<organism evidence="2 3">
    <name type="scientific">Kumtagia ephedrae</name>
    <dbReference type="NCBI Taxonomy" id="2116701"/>
    <lineage>
        <taxon>Bacteria</taxon>
        <taxon>Pseudomonadati</taxon>
        <taxon>Pseudomonadota</taxon>
        <taxon>Alphaproteobacteria</taxon>
        <taxon>Hyphomicrobiales</taxon>
        <taxon>Phyllobacteriaceae</taxon>
        <taxon>Kumtagia</taxon>
    </lineage>
</organism>
<evidence type="ECO:0000313" key="2">
    <source>
        <dbReference type="EMBL" id="PSJ64712.1"/>
    </source>
</evidence>
<proteinExistence type="predicted"/>
<reference evidence="2 3" key="1">
    <citation type="submission" date="2018-03" db="EMBL/GenBank/DDBJ databases">
        <title>The draft genome of Mesorhizobium sp. 6GN-30.</title>
        <authorList>
            <person name="Liu L."/>
            <person name="Li L."/>
            <person name="Wang T."/>
            <person name="Zhang X."/>
            <person name="Liang L."/>
        </authorList>
    </citation>
    <scope>NUCLEOTIDE SEQUENCE [LARGE SCALE GENOMIC DNA]</scope>
    <source>
        <strain evidence="2 3">6GN30</strain>
    </source>
</reference>
<dbReference type="OrthoDB" id="115989at2"/>
<keyword evidence="3" id="KW-1185">Reference proteome</keyword>
<dbReference type="SUPFAM" id="SSF50475">
    <property type="entry name" value="FMN-binding split barrel"/>
    <property type="match status" value="1"/>
</dbReference>
<comment type="caution">
    <text evidence="2">The sequence shown here is derived from an EMBL/GenBank/DDBJ whole genome shotgun (WGS) entry which is preliminary data.</text>
</comment>
<dbReference type="RefSeq" id="WP_106770756.1">
    <property type="nucleotide sequence ID" value="NZ_PXYK01000003.1"/>
</dbReference>
<name>A0A2P7SQF0_9HYPH</name>
<dbReference type="Proteomes" id="UP000241229">
    <property type="component" value="Unassembled WGS sequence"/>
</dbReference>
<dbReference type="Gene3D" id="2.30.110.10">
    <property type="entry name" value="Electron Transport, Fmn-binding Protein, Chain A"/>
    <property type="match status" value="1"/>
</dbReference>
<dbReference type="EMBL" id="PXYK01000003">
    <property type="protein sequence ID" value="PSJ64712.1"/>
    <property type="molecule type" value="Genomic_DNA"/>
</dbReference>
<sequence>MGLSWRTIPDDMRAFIEAQKLFFVATAPTDGRVNLSPKGLDTLRVLDERTVAYLDLTGSGNETAAHVTENGRMTMMFCAFNGEPMTLRLYGKAELIRPDHAEWPQLRLLFPEFPGTRQIFRLAVDSVATSCGWSIPAVGEMRERDELIDWAKAKGEDGIEAYRLANNVVSIDGLPTGYVSDDF</sequence>
<accession>A0A2P7SQF0</accession>
<feature type="domain" description="Pyridoxamine 5'-phosphate oxidase N-terminal" evidence="1">
    <location>
        <begin position="9"/>
        <end position="130"/>
    </location>
</feature>
<dbReference type="InterPro" id="IPR011576">
    <property type="entry name" value="Pyridox_Oxase_N"/>
</dbReference>
<dbReference type="AlphaFoldDB" id="A0A2P7SQF0"/>
<gene>
    <name evidence="2" type="ORF">C7I84_03395</name>
</gene>
<protein>
    <submittedName>
        <fullName evidence="2">Pyridoxamine 5'-phosphate oxidase</fullName>
    </submittedName>
</protein>
<evidence type="ECO:0000313" key="3">
    <source>
        <dbReference type="Proteomes" id="UP000241229"/>
    </source>
</evidence>
<dbReference type="Pfam" id="PF01243">
    <property type="entry name" value="PNPOx_N"/>
    <property type="match status" value="1"/>
</dbReference>
<evidence type="ECO:0000259" key="1">
    <source>
        <dbReference type="Pfam" id="PF01243"/>
    </source>
</evidence>